<gene>
    <name evidence="2" type="ORF">F5891DRAFT_1199433</name>
</gene>
<dbReference type="AlphaFoldDB" id="A0AAD4HDI9"/>
<protein>
    <submittedName>
        <fullName evidence="2">Uncharacterized protein</fullName>
    </submittedName>
</protein>
<evidence type="ECO:0000313" key="2">
    <source>
        <dbReference type="EMBL" id="KAG1887994.1"/>
    </source>
</evidence>
<accession>A0AAD4HDI9</accession>
<feature type="compositionally biased region" description="Low complexity" evidence="1">
    <location>
        <begin position="141"/>
        <end position="155"/>
    </location>
</feature>
<evidence type="ECO:0000256" key="1">
    <source>
        <dbReference type="SAM" id="MobiDB-lite"/>
    </source>
</evidence>
<organism evidence="2 3">
    <name type="scientific">Suillus fuscotomentosus</name>
    <dbReference type="NCBI Taxonomy" id="1912939"/>
    <lineage>
        <taxon>Eukaryota</taxon>
        <taxon>Fungi</taxon>
        <taxon>Dikarya</taxon>
        <taxon>Basidiomycota</taxon>
        <taxon>Agaricomycotina</taxon>
        <taxon>Agaricomycetes</taxon>
        <taxon>Agaricomycetidae</taxon>
        <taxon>Boletales</taxon>
        <taxon>Suillineae</taxon>
        <taxon>Suillaceae</taxon>
        <taxon>Suillus</taxon>
    </lineage>
</organism>
<name>A0AAD4HDI9_9AGAM</name>
<dbReference type="EMBL" id="JABBWK010000187">
    <property type="protein sequence ID" value="KAG1887994.1"/>
    <property type="molecule type" value="Genomic_DNA"/>
</dbReference>
<reference evidence="2" key="1">
    <citation type="journal article" date="2020" name="New Phytol.">
        <title>Comparative genomics reveals dynamic genome evolution in host specialist ectomycorrhizal fungi.</title>
        <authorList>
            <person name="Lofgren L.A."/>
            <person name="Nguyen N.H."/>
            <person name="Vilgalys R."/>
            <person name="Ruytinx J."/>
            <person name="Liao H.L."/>
            <person name="Branco S."/>
            <person name="Kuo A."/>
            <person name="LaButti K."/>
            <person name="Lipzen A."/>
            <person name="Andreopoulos W."/>
            <person name="Pangilinan J."/>
            <person name="Riley R."/>
            <person name="Hundley H."/>
            <person name="Na H."/>
            <person name="Barry K."/>
            <person name="Grigoriev I.V."/>
            <person name="Stajich J.E."/>
            <person name="Kennedy P.G."/>
        </authorList>
    </citation>
    <scope>NUCLEOTIDE SEQUENCE</scope>
    <source>
        <strain evidence="2">FC203</strain>
    </source>
</reference>
<dbReference type="Proteomes" id="UP001195769">
    <property type="component" value="Unassembled WGS sequence"/>
</dbReference>
<evidence type="ECO:0000313" key="3">
    <source>
        <dbReference type="Proteomes" id="UP001195769"/>
    </source>
</evidence>
<feature type="region of interest" description="Disordered" evidence="1">
    <location>
        <begin position="135"/>
        <end position="155"/>
    </location>
</feature>
<dbReference type="GeneID" id="64663059"/>
<dbReference type="RefSeq" id="XP_041217070.1">
    <property type="nucleotide sequence ID" value="XM_041368761.1"/>
</dbReference>
<keyword evidence="3" id="KW-1185">Reference proteome</keyword>
<sequence>MKGRRSRRHRHPPDPPNDRRFLDLACISAILEPATSTGPPQENIGCCEVVGGRSCPCHLREALAGFDILSLLTDLARLLQKHGPYEKSKLGFEAINVFTHPFCILIIDSHSLEGLPFANESFDFVHIKRIARGVPEDHAQTSTTPPTTSTTPTMTSMTSVATTVPITIMFVPSKSTVLLHSPWDRIRMRVGPTTSPCCSPPVVEVPALDDNKRNDSRVLCGTALWDLGCASCCSWRNRMTSSLAPVEHAHDPAVLQRASCSDRAWATKGAGFRGGSGGILPSFGLSGDF</sequence>
<comment type="caution">
    <text evidence="2">The sequence shown here is derived from an EMBL/GenBank/DDBJ whole genome shotgun (WGS) entry which is preliminary data.</text>
</comment>
<proteinExistence type="predicted"/>